<evidence type="ECO:0000256" key="2">
    <source>
        <dbReference type="ARBA" id="ARBA00022664"/>
    </source>
</evidence>
<comment type="subcellular location">
    <subcellularLocation>
        <location evidence="1">Nucleus</location>
    </subcellularLocation>
</comment>
<feature type="domain" description="Symplekin/Pta1 N-terminal" evidence="5">
    <location>
        <begin position="92"/>
        <end position="310"/>
    </location>
</feature>
<dbReference type="GO" id="GO:0005847">
    <property type="term" value="C:mRNA cleavage and polyadenylation specificity factor complex"/>
    <property type="evidence" value="ECO:0007669"/>
    <property type="project" value="TreeGrafter"/>
</dbReference>
<dbReference type="RefSeq" id="XP_007679166.1">
    <property type="nucleotide sequence ID" value="XM_007680976.1"/>
</dbReference>
<dbReference type="eggNOG" id="KOG1895">
    <property type="taxonomic scope" value="Eukaryota"/>
</dbReference>
<dbReference type="InterPro" id="IPR032460">
    <property type="entry name" value="Symplekin/Pta1_N"/>
</dbReference>
<dbReference type="SUPFAM" id="SSF48371">
    <property type="entry name" value="ARM repeat"/>
    <property type="match status" value="1"/>
</dbReference>
<proteinExistence type="predicted"/>
<name>M2MNV5_BAUPA</name>
<dbReference type="Gene3D" id="1.25.10.10">
    <property type="entry name" value="Leucine-rich Repeat Variant"/>
    <property type="match status" value="1"/>
</dbReference>
<dbReference type="InterPro" id="IPR011989">
    <property type="entry name" value="ARM-like"/>
</dbReference>
<evidence type="ECO:0000313" key="6">
    <source>
        <dbReference type="EMBL" id="EMC93128.1"/>
    </source>
</evidence>
<dbReference type="Pfam" id="PF11935">
    <property type="entry name" value="SYMPK_PTA1_N"/>
    <property type="match status" value="1"/>
</dbReference>
<reference evidence="6 7" key="1">
    <citation type="journal article" date="2012" name="PLoS Pathog.">
        <title>Diverse lifestyles and strategies of plant pathogenesis encoded in the genomes of eighteen Dothideomycetes fungi.</title>
        <authorList>
            <person name="Ohm R.A."/>
            <person name="Feau N."/>
            <person name="Henrissat B."/>
            <person name="Schoch C.L."/>
            <person name="Horwitz B.A."/>
            <person name="Barry K.W."/>
            <person name="Condon B.J."/>
            <person name="Copeland A.C."/>
            <person name="Dhillon B."/>
            <person name="Glaser F."/>
            <person name="Hesse C.N."/>
            <person name="Kosti I."/>
            <person name="LaButti K."/>
            <person name="Lindquist E.A."/>
            <person name="Lucas S."/>
            <person name="Salamov A.A."/>
            <person name="Bradshaw R.E."/>
            <person name="Ciuffetti L."/>
            <person name="Hamelin R.C."/>
            <person name="Kema G.H.J."/>
            <person name="Lawrence C."/>
            <person name="Scott J.A."/>
            <person name="Spatafora J.W."/>
            <person name="Turgeon B.G."/>
            <person name="de Wit P.J.G.M."/>
            <person name="Zhong S."/>
            <person name="Goodwin S.B."/>
            <person name="Grigoriev I.V."/>
        </authorList>
    </citation>
    <scope>NUCLEOTIDE SEQUENCE [LARGE SCALE GENOMIC DNA]</scope>
    <source>
        <strain evidence="6 7">UAMH 10762</strain>
    </source>
</reference>
<dbReference type="OMA" id="AREMCLN"/>
<dbReference type="GO" id="GO:0006397">
    <property type="term" value="P:mRNA processing"/>
    <property type="evidence" value="ECO:0007669"/>
    <property type="project" value="UniProtKB-KW"/>
</dbReference>
<protein>
    <recommendedName>
        <fullName evidence="5">Symplekin/Pta1 N-terminal domain-containing protein</fullName>
    </recommendedName>
</protein>
<evidence type="ECO:0000256" key="4">
    <source>
        <dbReference type="SAM" id="MobiDB-lite"/>
    </source>
</evidence>
<sequence>MTDTGPILKSLSDARSIVLGDPSQYSVVVQGVLPLIGANSPLELRRWGADFLAETFASPVVSAEEKQKLSLLILDTLRGYFNRKDDLGEEDDSAVIKSAVQCAASIYPLIFRHTISSPNDSPEVWRKMAGIKSAILRSMDTAAAGVRICCVKFVSRVVQVQTPGLIADPRRPEHNEISLALVPRDHPVLQPSQLEAEASGLLDRLLGVLQDDSVEALSVTATLNSLSILVQRRASIATKVLLTVLNYNPLRLAMAGVAAMSGKDRIALKSMTRTTISFLLNVLKRNPNHALAARLQQRVEQLRHSLVSVYADSGSHKRPAPDEPTDGLDNNKRIRVDSETTNGTTPMQQHPQPTVWPPPLPPGPLSIAQLFTLSADRASIGFHVEQIPQPIVQQLVPPLLRSIDQKKFNDAITAIQYRLLSLAQRPPVSALQAAQAVMGEDEDDDYDPEAGLGTGRDQVMNRLDQLPPENQVEEVALAPFELEASPPLNDYELEQYGKVAVLRVFGTLAELDGDMKMGRRVDEERSFNKLGLGGHGHEREGWITLLTRLATRSTFDLDERNSSIKQENDDRTVTAKNHSFSLADKIRASLLDYVMADFRHRIDVAIAWLNEEWYTDRLAYSYRHPESSAKPSMTEGNLPNYTTHCLRTLELLTTYLDVKDGRYLIRFLSEIPELDASVLERVKKLADDPERVQMATQALLYLIMLRPPVREVCIDAAEALWRSNEDAKGSAAKILAKWRPGLLGQDSVGGKKEDATGMKIEAGPSEISA</sequence>
<dbReference type="OrthoDB" id="331600at2759"/>
<keyword evidence="2" id="KW-0507">mRNA processing</keyword>
<evidence type="ECO:0000313" key="7">
    <source>
        <dbReference type="Proteomes" id="UP000011761"/>
    </source>
</evidence>
<dbReference type="EMBL" id="KB445560">
    <property type="protein sequence ID" value="EMC93128.1"/>
    <property type="molecule type" value="Genomic_DNA"/>
</dbReference>
<gene>
    <name evidence="6" type="ORF">BAUCODRAFT_36792</name>
</gene>
<evidence type="ECO:0000256" key="3">
    <source>
        <dbReference type="ARBA" id="ARBA00023242"/>
    </source>
</evidence>
<accession>M2MNV5</accession>
<dbReference type="InterPro" id="IPR021850">
    <property type="entry name" value="Symplekin/Pta1"/>
</dbReference>
<dbReference type="AlphaFoldDB" id="M2MNV5"/>
<feature type="region of interest" description="Disordered" evidence="4">
    <location>
        <begin position="745"/>
        <end position="769"/>
    </location>
</feature>
<feature type="region of interest" description="Disordered" evidence="4">
    <location>
        <begin position="311"/>
        <end position="333"/>
    </location>
</feature>
<organism evidence="6 7">
    <name type="scientific">Baudoinia panamericana (strain UAMH 10762)</name>
    <name type="common">Angels' share fungus</name>
    <name type="synonym">Baudoinia compniacensis (strain UAMH 10762)</name>
    <dbReference type="NCBI Taxonomy" id="717646"/>
    <lineage>
        <taxon>Eukaryota</taxon>
        <taxon>Fungi</taxon>
        <taxon>Dikarya</taxon>
        <taxon>Ascomycota</taxon>
        <taxon>Pezizomycotina</taxon>
        <taxon>Dothideomycetes</taxon>
        <taxon>Dothideomycetidae</taxon>
        <taxon>Mycosphaerellales</taxon>
        <taxon>Teratosphaeriaceae</taxon>
        <taxon>Baudoinia</taxon>
    </lineage>
</organism>
<dbReference type="InterPro" id="IPR016024">
    <property type="entry name" value="ARM-type_fold"/>
</dbReference>
<dbReference type="HOGENOM" id="CLU_021804_0_0_1"/>
<keyword evidence="3" id="KW-0539">Nucleus</keyword>
<evidence type="ECO:0000259" key="5">
    <source>
        <dbReference type="Pfam" id="PF11935"/>
    </source>
</evidence>
<dbReference type="PANTHER" id="PTHR15245:SF20">
    <property type="entry name" value="SYMPLEKIN"/>
    <property type="match status" value="1"/>
</dbReference>
<evidence type="ECO:0000256" key="1">
    <source>
        <dbReference type="ARBA" id="ARBA00004123"/>
    </source>
</evidence>
<dbReference type="Proteomes" id="UP000011761">
    <property type="component" value="Unassembled WGS sequence"/>
</dbReference>
<dbReference type="KEGG" id="bcom:BAUCODRAFT_36792"/>
<dbReference type="STRING" id="717646.M2MNV5"/>
<keyword evidence="7" id="KW-1185">Reference proteome</keyword>
<dbReference type="GeneID" id="19113068"/>
<dbReference type="PANTHER" id="PTHR15245">
    <property type="entry name" value="SYMPLEKIN-RELATED"/>
    <property type="match status" value="1"/>
</dbReference>